<keyword evidence="5" id="KW-0539">Nucleus</keyword>
<evidence type="ECO:0000256" key="1">
    <source>
        <dbReference type="ARBA" id="ARBA00004123"/>
    </source>
</evidence>
<dbReference type="PROSITE" id="PS51968">
    <property type="entry name" value="GRH_CP2_DB"/>
    <property type="match status" value="1"/>
</dbReference>
<dbReference type="GO" id="GO:0001228">
    <property type="term" value="F:DNA-binding transcription activator activity, RNA polymerase II-specific"/>
    <property type="evidence" value="ECO:0007669"/>
    <property type="project" value="TreeGrafter"/>
</dbReference>
<evidence type="ECO:0000259" key="7">
    <source>
        <dbReference type="PROSITE" id="PS51968"/>
    </source>
</evidence>
<dbReference type="InterPro" id="IPR040167">
    <property type="entry name" value="TF_CP2-like"/>
</dbReference>
<keyword evidence="9" id="KW-1185">Reference proteome</keyword>
<dbReference type="Proteomes" id="UP001153618">
    <property type="component" value="Unassembled WGS sequence"/>
</dbReference>
<proteinExistence type="predicted"/>
<dbReference type="GO" id="GO:0005634">
    <property type="term" value="C:nucleus"/>
    <property type="evidence" value="ECO:0007669"/>
    <property type="project" value="UniProtKB-SubCell"/>
</dbReference>
<dbReference type="InterPro" id="IPR057520">
    <property type="entry name" value="GRHL1/CP2_C"/>
</dbReference>
<feature type="compositionally biased region" description="Polar residues" evidence="6">
    <location>
        <begin position="46"/>
        <end position="67"/>
    </location>
</feature>
<dbReference type="PANTHER" id="PTHR11037:SF20">
    <property type="entry name" value="PROTEIN GRAINYHEAD"/>
    <property type="match status" value="1"/>
</dbReference>
<evidence type="ECO:0000313" key="9">
    <source>
        <dbReference type="Proteomes" id="UP001153618"/>
    </source>
</evidence>
<gene>
    <name evidence="8" type="ORF">POLS_LOCUS5037</name>
</gene>
<dbReference type="OrthoDB" id="7680836at2759"/>
<evidence type="ECO:0000256" key="5">
    <source>
        <dbReference type="ARBA" id="ARBA00023242"/>
    </source>
</evidence>
<evidence type="ECO:0000256" key="3">
    <source>
        <dbReference type="ARBA" id="ARBA00023125"/>
    </source>
</evidence>
<evidence type="ECO:0000313" key="8">
    <source>
        <dbReference type="EMBL" id="CAG8113977.1"/>
    </source>
</evidence>
<comment type="caution">
    <text evidence="8">The sequence shown here is derived from an EMBL/GenBank/DDBJ whole genome shotgun (WGS) entry which is preliminary data.</text>
</comment>
<accession>A0A9W4HPV5</accession>
<protein>
    <recommendedName>
        <fullName evidence="7">Grh/CP2 DB domain-containing protein</fullName>
    </recommendedName>
</protein>
<keyword evidence="3" id="KW-0238">DNA-binding</keyword>
<keyword evidence="2" id="KW-0805">Transcription regulation</keyword>
<organism evidence="8 9">
    <name type="scientific">Penicillium olsonii</name>
    <dbReference type="NCBI Taxonomy" id="99116"/>
    <lineage>
        <taxon>Eukaryota</taxon>
        <taxon>Fungi</taxon>
        <taxon>Dikarya</taxon>
        <taxon>Ascomycota</taxon>
        <taxon>Pezizomycotina</taxon>
        <taxon>Eurotiomycetes</taxon>
        <taxon>Eurotiomycetidae</taxon>
        <taxon>Eurotiales</taxon>
        <taxon>Aspergillaceae</taxon>
        <taxon>Penicillium</taxon>
    </lineage>
</organism>
<dbReference type="GO" id="GO:0000978">
    <property type="term" value="F:RNA polymerase II cis-regulatory region sequence-specific DNA binding"/>
    <property type="evidence" value="ECO:0007669"/>
    <property type="project" value="TreeGrafter"/>
</dbReference>
<dbReference type="AlphaFoldDB" id="A0A9W4HPV5"/>
<reference evidence="8" key="1">
    <citation type="submission" date="2021-07" db="EMBL/GenBank/DDBJ databases">
        <authorList>
            <person name="Branca A.L. A."/>
        </authorList>
    </citation>
    <scope>NUCLEOTIDE SEQUENCE</scope>
</reference>
<dbReference type="InterPro" id="IPR007604">
    <property type="entry name" value="CP2"/>
</dbReference>
<evidence type="ECO:0000256" key="2">
    <source>
        <dbReference type="ARBA" id="ARBA00023015"/>
    </source>
</evidence>
<comment type="subcellular location">
    <subcellularLocation>
        <location evidence="1">Nucleus</location>
    </subcellularLocation>
</comment>
<keyword evidence="4" id="KW-0804">Transcription</keyword>
<dbReference type="EMBL" id="CAJVOS010000026">
    <property type="protein sequence ID" value="CAG8113977.1"/>
    <property type="molecule type" value="Genomic_DNA"/>
</dbReference>
<evidence type="ECO:0000256" key="6">
    <source>
        <dbReference type="SAM" id="MobiDB-lite"/>
    </source>
</evidence>
<dbReference type="Pfam" id="PF25416">
    <property type="entry name" value="GRHL1_C"/>
    <property type="match status" value="1"/>
</dbReference>
<name>A0A9W4HPV5_PENOL</name>
<feature type="region of interest" description="Disordered" evidence="6">
    <location>
        <begin position="39"/>
        <end position="77"/>
    </location>
</feature>
<dbReference type="PANTHER" id="PTHR11037">
    <property type="entry name" value="TRANSCRIPTION FACTOR CP2"/>
    <property type="match status" value="1"/>
</dbReference>
<dbReference type="Pfam" id="PF04516">
    <property type="entry name" value="CP2"/>
    <property type="match status" value="1"/>
</dbReference>
<evidence type="ECO:0000256" key="4">
    <source>
        <dbReference type="ARBA" id="ARBA00023163"/>
    </source>
</evidence>
<sequence length="709" mass="77775">MLSKRKNSQKPNHDFIDRFQNLFPGIVSQSVNEKPLRAEEQGLAPASSQGEITNRRATSPSDATNQGALPDGNDLNLTSPSEGLCSFPPFSHGFQFPGLYTPKLDGMGIISHNRAGDLHTPTGMYMKRPFSPSISMQTPSQYLHPMGFESFNPQVFGNYLGANSLDRQPIACDPSLLMHRDMAHDAMEVPASGLSFDGSKFGTSSGTTPSMDPLASLGDHAPCVSGERPRFHTSLDAPTAMVNTPDEIPVTYLNKGQPYKISVTDLNPPMSTSEPIRYRTVIRVSFDEEQQRLDPPASWGIWKEVRGVNEAPKRDGKLLAVEFVNPEHGAEAHIHRRVHLESNSVDAFCVTWGAKDSPSCDMFLRFNFLSTDFSHSKGVKGAAVRICAKTEIQSPAAESGPRSIEFAYCKAKLFRDHGAERKHSHDITHANKTIRKLKDQIAEAEVSGGFVKRRRHNESATTAPDYDQNHSQKKIPLVADLRSKLALAQGTFSSTRPLSVFDLRGDELDDPDSHPIWLSSSGEFLDSTTTNHPNACDSQAAAYMVPTPPSSRTPSTPQTLRNLEATTSPTANLNQAPSVQMAGGPLPVVGIDPTYVPPSESPSKPIACFYMRLGGAGQQTQDYYRALYLSERTTCALADRIAEKYNVDRTRIDHIIYINEKGIRIKIDDDVVRQIPEGQDIVMEINQIPGSGGRQGDAFGSALEIQLTF</sequence>
<feature type="domain" description="Grh/CP2 DB" evidence="7">
    <location>
        <begin position="227"/>
        <end position="489"/>
    </location>
</feature>